<dbReference type="NCBIfam" id="TIGR02242">
    <property type="entry name" value="tail_TIGR02242"/>
    <property type="match status" value="1"/>
</dbReference>
<gene>
    <name evidence="1" type="ORF">ACFSC9_18050</name>
</gene>
<reference evidence="2" key="1">
    <citation type="journal article" date="2019" name="Int. J. Syst. Evol. Microbiol.">
        <title>The Global Catalogue of Microorganisms (GCM) 10K type strain sequencing project: providing services to taxonomists for standard genome sequencing and annotation.</title>
        <authorList>
            <consortium name="The Broad Institute Genomics Platform"/>
            <consortium name="The Broad Institute Genome Sequencing Center for Infectious Disease"/>
            <person name="Wu L."/>
            <person name="Ma J."/>
        </authorList>
    </citation>
    <scope>NUCLEOTIDE SEQUENCE [LARGE SCALE GENOMIC DNA]</scope>
    <source>
        <strain evidence="2">CCUG 54950</strain>
    </source>
</reference>
<protein>
    <submittedName>
        <fullName evidence="1">Phage tail protein</fullName>
    </submittedName>
</protein>
<sequence>MRIPGIAFNKPSDWSTGRAINLDISEQGITLRRELKYSASGRFSVVTAGASISAVATDHTGKLYMLDWNGAVYLLDPAYPAPELLLSASPGQPMSPSLLLGTTGRWAILPLEPTETMISVYAAVNGQCLWQASPAIVAGEKIETLAAEHDANGLHILQRKQTLSILEESETEQIQQAVWSYELHSYDWNGRLLRSRSLPEQLADDRENIAHSVHNHDRWKIALHGDHFYIAAPHSSTIWSWSETGELSGFSLPGCRLEGNLIEGPDGVLYAGVYDLRNDSESAAYLIAIRSYGEWERVPGYTGRVDELLRSGEQLLVYDTSAAAMTVFRRNRMIRSPLETDSLPRGHLLLPSADSGAEDNMWHNLRIDAEVPPETRLIVHYYAADHTQIQWRNRVYTLDEWLHAPQIGDRQRLHYIHEHWQSLPLNPLNALFPEARGRYLWIALELSGSWTQAPIVRELELFYPRSSLLHYLPELYQEQGEQSFLGRFLALFGHFFRELHQQIDEMPYRLDPKLNEGEFLRWLAGWVGIAADESWDDALLRRYLQMMPRLYRMRGTREAMVLTMELMTGKRPYVLEHFQYKHLLYDPEWSEALKPLYNDMPYSFLVIIPPDTVHSERQKEMLQRMLHEEKPVMTEAELIVLEPRMRLGGHTYLEINSVLSRPSRMSIDEQSVVSYDTVLTDGGDTAAMTFPFRLDEAIKLEH</sequence>
<dbReference type="InterPro" id="IPR006521">
    <property type="entry name" value="Tail_protein_I"/>
</dbReference>
<dbReference type="Pfam" id="PF09684">
    <property type="entry name" value="Tail_P2_I"/>
    <property type="match status" value="1"/>
</dbReference>
<dbReference type="InterPro" id="IPR011748">
    <property type="entry name" value="Unchr_phage_tail-like"/>
</dbReference>
<comment type="caution">
    <text evidence="1">The sequence shown here is derived from an EMBL/GenBank/DDBJ whole genome shotgun (WGS) entry which is preliminary data.</text>
</comment>
<evidence type="ECO:0000313" key="1">
    <source>
        <dbReference type="EMBL" id="MFD1887402.1"/>
    </source>
</evidence>
<dbReference type="Proteomes" id="UP001597233">
    <property type="component" value="Unassembled WGS sequence"/>
</dbReference>
<proteinExistence type="predicted"/>
<dbReference type="RefSeq" id="WP_347325112.1">
    <property type="nucleotide sequence ID" value="NZ_JBCGUH010000005.1"/>
</dbReference>
<dbReference type="SUPFAM" id="SSF63829">
    <property type="entry name" value="Calcium-dependent phosphotriesterase"/>
    <property type="match status" value="1"/>
</dbReference>
<name>A0ABW4RMN4_9BACL</name>
<evidence type="ECO:0000313" key="2">
    <source>
        <dbReference type="Proteomes" id="UP001597233"/>
    </source>
</evidence>
<accession>A0ABW4RMN4</accession>
<organism evidence="1 2">
    <name type="scientific">Paenibacillus wenxiniae</name>
    <dbReference type="NCBI Taxonomy" id="1636843"/>
    <lineage>
        <taxon>Bacteria</taxon>
        <taxon>Bacillati</taxon>
        <taxon>Bacillota</taxon>
        <taxon>Bacilli</taxon>
        <taxon>Bacillales</taxon>
        <taxon>Paenibacillaceae</taxon>
        <taxon>Paenibacillus</taxon>
    </lineage>
</organism>
<dbReference type="EMBL" id="JBHUEH010000023">
    <property type="protein sequence ID" value="MFD1887402.1"/>
    <property type="molecule type" value="Genomic_DNA"/>
</dbReference>
<keyword evidence="2" id="KW-1185">Reference proteome</keyword>